<dbReference type="EnsemblPlants" id="KQK20395">
    <property type="protein sequence ID" value="KQK20395"/>
    <property type="gene ID" value="BRADI_1g54256v3"/>
</dbReference>
<dbReference type="PANTHER" id="PTHR31672:SF13">
    <property type="entry name" value="F-BOX PROTEIN CPR30-LIKE"/>
    <property type="match status" value="1"/>
</dbReference>
<proteinExistence type="predicted"/>
<reference evidence="2" key="2">
    <citation type="submission" date="2017-06" db="EMBL/GenBank/DDBJ databases">
        <title>WGS assembly of Brachypodium distachyon.</title>
        <authorList>
            <consortium name="The International Brachypodium Initiative"/>
            <person name="Lucas S."/>
            <person name="Harmon-Smith M."/>
            <person name="Lail K."/>
            <person name="Tice H."/>
            <person name="Grimwood J."/>
            <person name="Bruce D."/>
            <person name="Barry K."/>
            <person name="Shu S."/>
            <person name="Lindquist E."/>
            <person name="Wang M."/>
            <person name="Pitluck S."/>
            <person name="Vogel J.P."/>
            <person name="Garvin D.F."/>
            <person name="Mockler T.C."/>
            <person name="Schmutz J."/>
            <person name="Rokhsar D."/>
            <person name="Bevan M.W."/>
        </authorList>
    </citation>
    <scope>NUCLEOTIDE SEQUENCE</scope>
    <source>
        <strain evidence="2">Bd21</strain>
    </source>
</reference>
<dbReference type="PANTHER" id="PTHR31672">
    <property type="entry name" value="BNACNNG10540D PROTEIN"/>
    <property type="match status" value="1"/>
</dbReference>
<accession>A0A0Q3JRR1</accession>
<gene>
    <name evidence="2" type="ORF">BRADI_1g54256v3</name>
</gene>
<reference evidence="3" key="3">
    <citation type="submission" date="2018-08" db="UniProtKB">
        <authorList>
            <consortium name="EnsemblPlants"/>
        </authorList>
    </citation>
    <scope>IDENTIFICATION</scope>
    <source>
        <strain evidence="3">cv. Bd21</strain>
    </source>
</reference>
<dbReference type="AlphaFoldDB" id="A0A0Q3JRR1"/>
<dbReference type="OrthoDB" id="1166304at2759"/>
<dbReference type="SUPFAM" id="SSF81383">
    <property type="entry name" value="F-box domain"/>
    <property type="match status" value="1"/>
</dbReference>
<dbReference type="InterPro" id="IPR036047">
    <property type="entry name" value="F-box-like_dom_sf"/>
</dbReference>
<keyword evidence="4" id="KW-1185">Reference proteome</keyword>
<dbReference type="Gene3D" id="1.20.1280.50">
    <property type="match status" value="1"/>
</dbReference>
<evidence type="ECO:0000259" key="1">
    <source>
        <dbReference type="PROSITE" id="PS50181"/>
    </source>
</evidence>
<evidence type="ECO:0000313" key="4">
    <source>
        <dbReference type="Proteomes" id="UP000008810"/>
    </source>
</evidence>
<feature type="domain" description="F-box" evidence="1">
    <location>
        <begin position="11"/>
        <end position="57"/>
    </location>
</feature>
<dbReference type="Proteomes" id="UP000008810">
    <property type="component" value="Chromosome 1"/>
</dbReference>
<evidence type="ECO:0000313" key="2">
    <source>
        <dbReference type="EMBL" id="KQK20395.1"/>
    </source>
</evidence>
<reference evidence="2 3" key="1">
    <citation type="journal article" date="2010" name="Nature">
        <title>Genome sequencing and analysis of the model grass Brachypodium distachyon.</title>
        <authorList>
            <consortium name="International Brachypodium Initiative"/>
        </authorList>
    </citation>
    <scope>NUCLEOTIDE SEQUENCE [LARGE SCALE GENOMIC DNA]</scope>
    <source>
        <strain evidence="2 3">Bd21</strain>
    </source>
</reference>
<organism evidence="2">
    <name type="scientific">Brachypodium distachyon</name>
    <name type="common">Purple false brome</name>
    <name type="synonym">Trachynia distachya</name>
    <dbReference type="NCBI Taxonomy" id="15368"/>
    <lineage>
        <taxon>Eukaryota</taxon>
        <taxon>Viridiplantae</taxon>
        <taxon>Streptophyta</taxon>
        <taxon>Embryophyta</taxon>
        <taxon>Tracheophyta</taxon>
        <taxon>Spermatophyta</taxon>
        <taxon>Magnoliopsida</taxon>
        <taxon>Liliopsida</taxon>
        <taxon>Poales</taxon>
        <taxon>Poaceae</taxon>
        <taxon>BOP clade</taxon>
        <taxon>Pooideae</taxon>
        <taxon>Stipodae</taxon>
        <taxon>Brachypodieae</taxon>
        <taxon>Brachypodium</taxon>
    </lineage>
</organism>
<dbReference type="SMART" id="SM00256">
    <property type="entry name" value="FBOX"/>
    <property type="match status" value="1"/>
</dbReference>
<feature type="non-terminal residue" evidence="2">
    <location>
        <position position="427"/>
    </location>
</feature>
<dbReference type="EMBL" id="CM000880">
    <property type="protein sequence ID" value="KQK20395.1"/>
    <property type="molecule type" value="Genomic_DNA"/>
</dbReference>
<dbReference type="Gramene" id="KQK20395">
    <property type="protein sequence ID" value="KQK20395"/>
    <property type="gene ID" value="BRADI_1g54256v3"/>
</dbReference>
<dbReference type="InterPro" id="IPR001810">
    <property type="entry name" value="F-box_dom"/>
</dbReference>
<evidence type="ECO:0000313" key="3">
    <source>
        <dbReference type="EnsemblPlants" id="KQK20395"/>
    </source>
</evidence>
<sequence>MVGRSSTPIVATSSIQLPEDVIHDILLRVPAKPLRRLRAVCRSWRSLTSTSSFIAAHTARHGPLVAAGHRLWFLTDGEEKGLWAKRYTISLLVANFGCSRPFDGSTRGHPLCMLGDGRIVFSEWQSSWEDEEWDFELLRVYDPRTSTCTDGVKMVDYSIMAWEKDDRRLRALDPATGAVSLLPRCGTRIPHVDHRITLFALRRASSTGDTKVLGITEGLYSCTNSPKAAWSSPSAIPAALRYVALANGVLYFWRYDVIVAYDLGREKWRPDILGTLPSIAGKKVELAELRDSLVAAAYYPNHDGGLATSPSAFPDSLTVAHGYSSTEDRASAAAETQTTAETWTSGGPIVRVSFEVADPPGEGRGEHSILEKPHCLTKQAKQIMLQEAVISELMAAMKELVAGQGTLVAGQERLVAESMTLRDTVME</sequence>
<protein>
    <recommendedName>
        <fullName evidence="1">F-box domain-containing protein</fullName>
    </recommendedName>
</protein>
<dbReference type="InterPro" id="IPR050796">
    <property type="entry name" value="SCF_F-box_component"/>
</dbReference>
<dbReference type="CDD" id="cd22157">
    <property type="entry name" value="F-box_AtFBW1-like"/>
    <property type="match status" value="1"/>
</dbReference>
<dbReference type="Pfam" id="PF00646">
    <property type="entry name" value="F-box"/>
    <property type="match status" value="1"/>
</dbReference>
<dbReference type="InParanoid" id="A0A0Q3JRR1"/>
<dbReference type="PROSITE" id="PS50181">
    <property type="entry name" value="FBOX"/>
    <property type="match status" value="1"/>
</dbReference>
<name>A0A0Q3JRR1_BRADI</name>